<dbReference type="Proteomes" id="UP000515873">
    <property type="component" value="Chromosome"/>
</dbReference>
<dbReference type="Pfam" id="PF11160">
    <property type="entry name" value="Hva1_TUDOR"/>
    <property type="match status" value="1"/>
</dbReference>
<gene>
    <name evidence="2" type="ORF">H8F01_08635</name>
</gene>
<name>A0A7G8Q8P9_9GAMM</name>
<proteinExistence type="predicted"/>
<organism evidence="2 3">
    <name type="scientific">Dyella telluris</name>
    <dbReference type="NCBI Taxonomy" id="2763498"/>
    <lineage>
        <taxon>Bacteria</taxon>
        <taxon>Pseudomonadati</taxon>
        <taxon>Pseudomonadota</taxon>
        <taxon>Gammaproteobacteria</taxon>
        <taxon>Lysobacterales</taxon>
        <taxon>Rhodanobacteraceae</taxon>
        <taxon>Dyella</taxon>
    </lineage>
</organism>
<dbReference type="InterPro" id="IPR021331">
    <property type="entry name" value="Hva1_TUDOR"/>
</dbReference>
<dbReference type="RefSeq" id="WP_187058611.1">
    <property type="nucleotide sequence ID" value="NZ_CP060412.1"/>
</dbReference>
<feature type="domain" description="Hypervirulence associated protein TUDOR" evidence="1">
    <location>
        <begin position="8"/>
        <end position="66"/>
    </location>
</feature>
<keyword evidence="3" id="KW-1185">Reference proteome</keyword>
<protein>
    <submittedName>
        <fullName evidence="2">DUF2945 domain-containing protein</fullName>
    </submittedName>
</protein>
<evidence type="ECO:0000313" key="2">
    <source>
        <dbReference type="EMBL" id="QNK03157.1"/>
    </source>
</evidence>
<dbReference type="AlphaFoldDB" id="A0A7G8Q8P9"/>
<evidence type="ECO:0000313" key="3">
    <source>
        <dbReference type="Proteomes" id="UP000515873"/>
    </source>
</evidence>
<sequence>MATTFKVGDHVTWNSEAGWVSGTIIKVHTRNFDYKGYTHHATADDPQYEIKSDKTDHIAAHKGRALRLTQS</sequence>
<accession>A0A7G8Q8P9</accession>
<dbReference type="Gene3D" id="2.30.30.1060">
    <property type="match status" value="1"/>
</dbReference>
<reference evidence="2 3" key="1">
    <citation type="submission" date="2020-08" db="EMBL/GenBank/DDBJ databases">
        <title>Dyella sp. G9 isolated from forest soil.</title>
        <authorList>
            <person name="Fu J."/>
            <person name="Qiu L."/>
        </authorList>
    </citation>
    <scope>NUCLEOTIDE SEQUENCE [LARGE SCALE GENOMIC DNA]</scope>
    <source>
        <strain evidence="2 3">G9</strain>
    </source>
</reference>
<dbReference type="KEGG" id="dtl:H8F01_08635"/>
<evidence type="ECO:0000259" key="1">
    <source>
        <dbReference type="Pfam" id="PF11160"/>
    </source>
</evidence>
<dbReference type="EMBL" id="CP060412">
    <property type="protein sequence ID" value="QNK03157.1"/>
    <property type="molecule type" value="Genomic_DNA"/>
</dbReference>